<comment type="caution">
    <text evidence="2">The sequence shown here is derived from an EMBL/GenBank/DDBJ whole genome shotgun (WGS) entry which is preliminary data.</text>
</comment>
<reference evidence="2 3" key="1">
    <citation type="submission" date="2020-03" db="EMBL/GenBank/DDBJ databases">
        <title>Draft Genome Sequence of Cudoniella acicularis.</title>
        <authorList>
            <person name="Buettner E."/>
            <person name="Kellner H."/>
        </authorList>
    </citation>
    <scope>NUCLEOTIDE SEQUENCE [LARGE SCALE GENOMIC DNA]</scope>
    <source>
        <strain evidence="2 3">DSM 108380</strain>
    </source>
</reference>
<feature type="chain" id="PRO_5034067432" evidence="1">
    <location>
        <begin position="20"/>
        <end position="172"/>
    </location>
</feature>
<keyword evidence="1" id="KW-0732">Signal</keyword>
<feature type="signal peptide" evidence="1">
    <location>
        <begin position="1"/>
        <end position="19"/>
    </location>
</feature>
<gene>
    <name evidence="2" type="ORF">G7Y89_g8556</name>
</gene>
<keyword evidence="3" id="KW-1185">Reference proteome</keyword>
<name>A0A8H4W3F7_9HELO</name>
<organism evidence="2 3">
    <name type="scientific">Cudoniella acicularis</name>
    <dbReference type="NCBI Taxonomy" id="354080"/>
    <lineage>
        <taxon>Eukaryota</taxon>
        <taxon>Fungi</taxon>
        <taxon>Dikarya</taxon>
        <taxon>Ascomycota</taxon>
        <taxon>Pezizomycotina</taxon>
        <taxon>Leotiomycetes</taxon>
        <taxon>Helotiales</taxon>
        <taxon>Tricladiaceae</taxon>
        <taxon>Cudoniella</taxon>
    </lineage>
</organism>
<evidence type="ECO:0000256" key="1">
    <source>
        <dbReference type="SAM" id="SignalP"/>
    </source>
</evidence>
<dbReference type="EMBL" id="JAAMPI010000656">
    <property type="protein sequence ID" value="KAF4629579.1"/>
    <property type="molecule type" value="Genomic_DNA"/>
</dbReference>
<evidence type="ECO:0000313" key="2">
    <source>
        <dbReference type="EMBL" id="KAF4629579.1"/>
    </source>
</evidence>
<proteinExistence type="predicted"/>
<dbReference type="AlphaFoldDB" id="A0A8H4W3F7"/>
<protein>
    <submittedName>
        <fullName evidence="2">Uncharacterized protein</fullName>
    </submittedName>
</protein>
<evidence type="ECO:0000313" key="3">
    <source>
        <dbReference type="Proteomes" id="UP000566819"/>
    </source>
</evidence>
<accession>A0A8H4W3F7</accession>
<sequence length="172" mass="18714">MQLTYVLTAALGSLALTTAFVIPTGLEDGLYRVTKFDNGSLSDPIQLVKGHPTKRDTTLIDLTERSLPDPQETCAGHYINTGDFVGARANLNAWCNNGNWVNGNSYYWWSSNSAQAYICLVDPPQLTKSLSIGGPPVSTSARSLTTFILRAQRGTPTIPTATMQFANLLKFK</sequence>
<dbReference type="OrthoDB" id="3450618at2759"/>
<dbReference type="Proteomes" id="UP000566819">
    <property type="component" value="Unassembled WGS sequence"/>
</dbReference>